<sequence length="245" mass="25800">MCVARTSKAAARLSASFRARDDVEKIYHAVVAGSLAGRGIRQDLLVSPDASGAVARRGRGPRAGLSSVPARGGAGGRLLAAGPTSSPDGKLAQLEWEAINVSSSSAVRLRCPRTGNPRTLVRVRLITGRKHQIRVQLAEMGHPVVGDTRYGRSRGGDATDESAVPPPRRAGRIEPLEDRSILLHASELIVPHPTRVGATVRAVAAPPGMWSDLCGRSCIDEVFGDQPATGSVVECARGDHFDVTI</sequence>
<feature type="region of interest" description="Disordered" evidence="1">
    <location>
        <begin position="51"/>
        <end position="77"/>
    </location>
</feature>
<dbReference type="GO" id="GO:0001522">
    <property type="term" value="P:pseudouridine synthesis"/>
    <property type="evidence" value="ECO:0007669"/>
    <property type="project" value="InterPro"/>
</dbReference>
<reference evidence="3 4" key="1">
    <citation type="journal article" date="2010" name="Nature">
        <title>The Ectocarpus genome and the independent evolution of multicellularity in brown algae.</title>
        <authorList>
            <person name="Cock J.M."/>
            <person name="Sterck L."/>
            <person name="Rouze P."/>
            <person name="Scornet D."/>
            <person name="Allen A.E."/>
            <person name="Amoutzias G."/>
            <person name="Anthouard V."/>
            <person name="Artiguenave F."/>
            <person name="Aury J.M."/>
            <person name="Badger J.H."/>
            <person name="Beszteri B."/>
            <person name="Billiau K."/>
            <person name="Bonnet E."/>
            <person name="Bothwell J.H."/>
            <person name="Bowler C."/>
            <person name="Boyen C."/>
            <person name="Brownlee C."/>
            <person name="Carrano C.J."/>
            <person name="Charrier B."/>
            <person name="Cho G.Y."/>
            <person name="Coelho S.M."/>
            <person name="Collen J."/>
            <person name="Corre E."/>
            <person name="Da Silva C."/>
            <person name="Delage L."/>
            <person name="Delaroque N."/>
            <person name="Dittami S.M."/>
            <person name="Doulbeau S."/>
            <person name="Elias M."/>
            <person name="Farnham G."/>
            <person name="Gachon C.M."/>
            <person name="Gschloessl B."/>
            <person name="Heesch S."/>
            <person name="Jabbari K."/>
            <person name="Jubin C."/>
            <person name="Kawai H."/>
            <person name="Kimura K."/>
            <person name="Kloareg B."/>
            <person name="Kupper F.C."/>
            <person name="Lang D."/>
            <person name="Le Bail A."/>
            <person name="Leblanc C."/>
            <person name="Lerouge P."/>
            <person name="Lohr M."/>
            <person name="Lopez P.J."/>
            <person name="Martens C."/>
            <person name="Maumus F."/>
            <person name="Michel G."/>
            <person name="Miranda-Saavedra D."/>
            <person name="Morales J."/>
            <person name="Moreau H."/>
            <person name="Motomura T."/>
            <person name="Nagasato C."/>
            <person name="Napoli C.A."/>
            <person name="Nelson D.R."/>
            <person name="Nyvall-Collen P."/>
            <person name="Peters A.F."/>
            <person name="Pommier C."/>
            <person name="Potin P."/>
            <person name="Poulain J."/>
            <person name="Quesneville H."/>
            <person name="Read B."/>
            <person name="Rensing S.A."/>
            <person name="Ritter A."/>
            <person name="Rousvoal S."/>
            <person name="Samanta M."/>
            <person name="Samson G."/>
            <person name="Schroeder D.C."/>
            <person name="Segurens B."/>
            <person name="Strittmatter M."/>
            <person name="Tonon T."/>
            <person name="Tregear J.W."/>
            <person name="Valentin K."/>
            <person name="von Dassow P."/>
            <person name="Yamagishi T."/>
            <person name="Van de Peer Y."/>
            <person name="Wincker P."/>
        </authorList>
    </citation>
    <scope>NUCLEOTIDE SEQUENCE [LARGE SCALE GENOMIC DNA]</scope>
    <source>
        <strain evidence="4">Ec32 / CCAP1310/4</strain>
    </source>
</reference>
<dbReference type="OrthoDB" id="424794at2759"/>
<dbReference type="CDD" id="cd02869">
    <property type="entry name" value="PseudoU_synth_RluA_like"/>
    <property type="match status" value="1"/>
</dbReference>
<organism evidence="3 4">
    <name type="scientific">Ectocarpus siliculosus</name>
    <name type="common">Brown alga</name>
    <name type="synonym">Conferva siliculosa</name>
    <dbReference type="NCBI Taxonomy" id="2880"/>
    <lineage>
        <taxon>Eukaryota</taxon>
        <taxon>Sar</taxon>
        <taxon>Stramenopiles</taxon>
        <taxon>Ochrophyta</taxon>
        <taxon>PX clade</taxon>
        <taxon>Phaeophyceae</taxon>
        <taxon>Ectocarpales</taxon>
        <taxon>Ectocarpaceae</taxon>
        <taxon>Ectocarpus</taxon>
    </lineage>
</organism>
<dbReference type="EMBL" id="FN649742">
    <property type="protein sequence ID" value="CBN75848.1"/>
    <property type="molecule type" value="Genomic_DNA"/>
</dbReference>
<evidence type="ECO:0000259" key="2">
    <source>
        <dbReference type="Pfam" id="PF00849"/>
    </source>
</evidence>
<feature type="domain" description="Pseudouridine synthase RsuA/RluA-like" evidence="2">
    <location>
        <begin position="1"/>
        <end position="138"/>
    </location>
</feature>
<protein>
    <submittedName>
        <fullName evidence="3">23S RNA-specific pseudouridylate synthase</fullName>
    </submittedName>
</protein>
<dbReference type="InterPro" id="IPR050188">
    <property type="entry name" value="RluA_PseudoU_synthase"/>
</dbReference>
<evidence type="ECO:0000256" key="1">
    <source>
        <dbReference type="SAM" id="MobiDB-lite"/>
    </source>
</evidence>
<dbReference type="AlphaFoldDB" id="D8LGZ5"/>
<keyword evidence="4" id="KW-1185">Reference proteome</keyword>
<evidence type="ECO:0000313" key="4">
    <source>
        <dbReference type="Proteomes" id="UP000002630"/>
    </source>
</evidence>
<accession>D8LGZ5</accession>
<dbReference type="PANTHER" id="PTHR21600">
    <property type="entry name" value="MITOCHONDRIAL RNA PSEUDOURIDINE SYNTHASE"/>
    <property type="match status" value="1"/>
</dbReference>
<dbReference type="GO" id="GO:0009982">
    <property type="term" value="F:pseudouridine synthase activity"/>
    <property type="evidence" value="ECO:0007669"/>
    <property type="project" value="InterPro"/>
</dbReference>
<proteinExistence type="predicted"/>
<dbReference type="InterPro" id="IPR006145">
    <property type="entry name" value="PsdUridine_synth_RsuA/RluA"/>
</dbReference>
<evidence type="ECO:0000313" key="3">
    <source>
        <dbReference type="EMBL" id="CBN75848.1"/>
    </source>
</evidence>
<dbReference type="Pfam" id="PF00849">
    <property type="entry name" value="PseudoU_synth_2"/>
    <property type="match status" value="1"/>
</dbReference>
<dbReference type="SUPFAM" id="SSF55120">
    <property type="entry name" value="Pseudouridine synthase"/>
    <property type="match status" value="1"/>
</dbReference>
<dbReference type="Proteomes" id="UP000002630">
    <property type="component" value="Linkage Group LG17"/>
</dbReference>
<dbReference type="Gene3D" id="3.30.2350.10">
    <property type="entry name" value="Pseudouridine synthase"/>
    <property type="match status" value="1"/>
</dbReference>
<dbReference type="EMBL" id="FN648307">
    <property type="protein sequence ID" value="CBN75848.1"/>
    <property type="molecule type" value="Genomic_DNA"/>
</dbReference>
<gene>
    <name evidence="3" type="ORF">Esi_0182_0043</name>
</gene>
<dbReference type="GO" id="GO:0003723">
    <property type="term" value="F:RNA binding"/>
    <property type="evidence" value="ECO:0007669"/>
    <property type="project" value="InterPro"/>
</dbReference>
<feature type="region of interest" description="Disordered" evidence="1">
    <location>
        <begin position="145"/>
        <end position="171"/>
    </location>
</feature>
<dbReference type="STRING" id="2880.D8LGZ5"/>
<dbReference type="InParanoid" id="D8LGZ5"/>
<dbReference type="InterPro" id="IPR020103">
    <property type="entry name" value="PsdUridine_synth_cat_dom_sf"/>
</dbReference>
<name>D8LGZ5_ECTSI</name>